<dbReference type="Proteomes" id="UP000025061">
    <property type="component" value="Unassembled WGS sequence"/>
</dbReference>
<accession>A0A059FXS3</accession>
<reference evidence="2 3" key="1">
    <citation type="submission" date="2013-04" db="EMBL/GenBank/DDBJ databases">
        <title>Hyphomonas hirschiana VP5 Genome Sequencing.</title>
        <authorList>
            <person name="Lai Q."/>
            <person name="Shao Z."/>
        </authorList>
    </citation>
    <scope>NUCLEOTIDE SEQUENCE [LARGE SCALE GENOMIC DNA]</scope>
    <source>
        <strain evidence="2 3">VP5</strain>
    </source>
</reference>
<evidence type="ECO:0000313" key="2">
    <source>
        <dbReference type="EMBL" id="KCZ95407.1"/>
    </source>
</evidence>
<proteinExistence type="predicted"/>
<evidence type="ECO:0000259" key="1">
    <source>
        <dbReference type="Pfam" id="PF00700"/>
    </source>
</evidence>
<comment type="caution">
    <text evidence="2">The sequence shown here is derived from an EMBL/GenBank/DDBJ whole genome shotgun (WGS) entry which is preliminary data.</text>
</comment>
<dbReference type="Pfam" id="PF00700">
    <property type="entry name" value="Flagellin_C"/>
    <property type="match status" value="1"/>
</dbReference>
<dbReference type="PATRIC" id="fig|1280951.3.peg.936"/>
<dbReference type="AlphaFoldDB" id="A0A059FXS3"/>
<dbReference type="OrthoDB" id="7312911at2"/>
<dbReference type="SUPFAM" id="SSF64518">
    <property type="entry name" value="Phase 1 flagellin"/>
    <property type="match status" value="1"/>
</dbReference>
<keyword evidence="3" id="KW-1185">Reference proteome</keyword>
<sequence length="325" mass="34826">MRIIPPNSIVSASFSQNIADMRARATIVSQESVTGQYADLTKHLGGRIGDAMISDKALLDIEHQRGLLGVREGRLDLTQQSLAGVQERISGLEVQMLTALGVGDVPGKDLVSRDAKAALSDVFSALNSRHGDRFLFSGDETATQPFSNTDQLLADIRQIASTAIDAADFEVQLDDYFQSPTGGWQTSIYGGTSLTSDQDSVTATDPAIVEIISGLAVMAISGSADNLTLLTDFPEIVRESAERIGTGTSALVNLRADVGIIQERVAKAKEALDTEETILNSVHNNIVGRDQYDAASELKQLEASLEAAYVLTSRLSNLSLLNFLR</sequence>
<name>A0A059FXS3_9PROT</name>
<protein>
    <submittedName>
        <fullName evidence="2">Putative flagellar hook-associated protein FlgL</fullName>
    </submittedName>
</protein>
<dbReference type="Gene3D" id="1.20.1330.10">
    <property type="entry name" value="f41 fragment of flagellin, N-terminal domain"/>
    <property type="match status" value="1"/>
</dbReference>
<dbReference type="EMBL" id="ARYI01000003">
    <property type="protein sequence ID" value="KCZ95407.1"/>
    <property type="molecule type" value="Genomic_DNA"/>
</dbReference>
<dbReference type="RefSeq" id="WP_011645279.1">
    <property type="nucleotide sequence ID" value="NZ_ARYI01000003.1"/>
</dbReference>
<gene>
    <name evidence="2" type="ORF">HHI_04605</name>
</gene>
<keyword evidence="2" id="KW-0966">Cell projection</keyword>
<keyword evidence="2" id="KW-0969">Cilium</keyword>
<dbReference type="InterPro" id="IPR046358">
    <property type="entry name" value="Flagellin_C"/>
</dbReference>
<feature type="domain" description="Flagellin C-terminal" evidence="1">
    <location>
        <begin position="245"/>
        <end position="324"/>
    </location>
</feature>
<organism evidence="2 3">
    <name type="scientific">Hyphomonas hirschiana VP5</name>
    <dbReference type="NCBI Taxonomy" id="1280951"/>
    <lineage>
        <taxon>Bacteria</taxon>
        <taxon>Pseudomonadati</taxon>
        <taxon>Pseudomonadota</taxon>
        <taxon>Alphaproteobacteria</taxon>
        <taxon>Hyphomonadales</taxon>
        <taxon>Hyphomonadaceae</taxon>
        <taxon>Hyphomonas</taxon>
    </lineage>
</organism>
<keyword evidence="2" id="KW-0282">Flagellum</keyword>
<evidence type="ECO:0000313" key="3">
    <source>
        <dbReference type="Proteomes" id="UP000025061"/>
    </source>
</evidence>